<protein>
    <submittedName>
        <fullName evidence="8">Aromatic acid/H+ symport family MFS transporter</fullName>
    </submittedName>
</protein>
<feature type="transmembrane region" description="Helical" evidence="6">
    <location>
        <begin position="416"/>
        <end position="434"/>
    </location>
</feature>
<dbReference type="GO" id="GO:0046943">
    <property type="term" value="F:carboxylic acid transmembrane transporter activity"/>
    <property type="evidence" value="ECO:0007669"/>
    <property type="project" value="TreeGrafter"/>
</dbReference>
<dbReference type="RefSeq" id="WP_109037494.1">
    <property type="nucleotide sequence ID" value="NZ_CP029210.1"/>
</dbReference>
<evidence type="ECO:0000313" key="9">
    <source>
        <dbReference type="Proteomes" id="UP000244892"/>
    </source>
</evidence>
<feature type="transmembrane region" description="Helical" evidence="6">
    <location>
        <begin position="299"/>
        <end position="318"/>
    </location>
</feature>
<keyword evidence="2 6" id="KW-0812">Transmembrane</keyword>
<dbReference type="PROSITE" id="PS00217">
    <property type="entry name" value="SUGAR_TRANSPORT_2"/>
    <property type="match status" value="1"/>
</dbReference>
<dbReference type="Pfam" id="PF07690">
    <property type="entry name" value="MFS_1"/>
    <property type="match status" value="1"/>
</dbReference>
<evidence type="ECO:0000256" key="4">
    <source>
        <dbReference type="ARBA" id="ARBA00023136"/>
    </source>
</evidence>
<comment type="subcellular location">
    <subcellularLocation>
        <location evidence="1">Membrane</location>
        <topology evidence="1">Multi-pass membrane protein</topology>
    </subcellularLocation>
</comment>
<feature type="transmembrane region" description="Helical" evidence="6">
    <location>
        <begin position="59"/>
        <end position="79"/>
    </location>
</feature>
<dbReference type="KEGG" id="aon:DEH84_14495"/>
<feature type="transmembrane region" description="Helical" evidence="6">
    <location>
        <begin position="258"/>
        <end position="279"/>
    </location>
</feature>
<evidence type="ECO:0000256" key="5">
    <source>
        <dbReference type="SAM" id="MobiDB-lite"/>
    </source>
</evidence>
<keyword evidence="4 6" id="KW-0472">Membrane</keyword>
<gene>
    <name evidence="8" type="ORF">DEH84_14495</name>
</gene>
<feature type="transmembrane region" description="Helical" evidence="6">
    <location>
        <begin position="21"/>
        <end position="47"/>
    </location>
</feature>
<feature type="transmembrane region" description="Helical" evidence="6">
    <location>
        <begin position="386"/>
        <end position="404"/>
    </location>
</feature>
<keyword evidence="3 6" id="KW-1133">Transmembrane helix</keyword>
<evidence type="ECO:0000256" key="6">
    <source>
        <dbReference type="SAM" id="Phobius"/>
    </source>
</evidence>
<dbReference type="Gene3D" id="1.20.1250.20">
    <property type="entry name" value="MFS general substrate transporter like domains"/>
    <property type="match status" value="1"/>
</dbReference>
<dbReference type="PROSITE" id="PS00216">
    <property type="entry name" value="SUGAR_TRANSPORT_1"/>
    <property type="match status" value="1"/>
</dbReference>
<feature type="transmembrane region" description="Helical" evidence="6">
    <location>
        <begin position="91"/>
        <end position="110"/>
    </location>
</feature>
<dbReference type="InterPro" id="IPR020846">
    <property type="entry name" value="MFS_dom"/>
</dbReference>
<evidence type="ECO:0000256" key="1">
    <source>
        <dbReference type="ARBA" id="ARBA00004141"/>
    </source>
</evidence>
<keyword evidence="9" id="KW-1185">Reference proteome</keyword>
<dbReference type="Proteomes" id="UP000244892">
    <property type="component" value="Chromosome"/>
</dbReference>
<organism evidence="8 9">
    <name type="scientific">Aquabacterium olei</name>
    <dbReference type="NCBI Taxonomy" id="1296669"/>
    <lineage>
        <taxon>Bacteria</taxon>
        <taxon>Pseudomonadati</taxon>
        <taxon>Pseudomonadota</taxon>
        <taxon>Betaproteobacteria</taxon>
        <taxon>Burkholderiales</taxon>
        <taxon>Aquabacterium</taxon>
    </lineage>
</organism>
<accession>A0A2U8FU02</accession>
<dbReference type="OrthoDB" id="7066727at2"/>
<feature type="transmembrane region" description="Helical" evidence="6">
    <location>
        <begin position="348"/>
        <end position="365"/>
    </location>
</feature>
<dbReference type="PROSITE" id="PS50850">
    <property type="entry name" value="MFS"/>
    <property type="match status" value="1"/>
</dbReference>
<dbReference type="SUPFAM" id="SSF103473">
    <property type="entry name" value="MFS general substrate transporter"/>
    <property type="match status" value="1"/>
</dbReference>
<feature type="region of interest" description="Disordered" evidence="5">
    <location>
        <begin position="444"/>
        <end position="466"/>
    </location>
</feature>
<evidence type="ECO:0000259" key="7">
    <source>
        <dbReference type="PROSITE" id="PS50850"/>
    </source>
</evidence>
<evidence type="ECO:0000256" key="3">
    <source>
        <dbReference type="ARBA" id="ARBA00022989"/>
    </source>
</evidence>
<evidence type="ECO:0000313" key="8">
    <source>
        <dbReference type="EMBL" id="AWI54500.1"/>
    </source>
</evidence>
<feature type="transmembrane region" description="Helical" evidence="6">
    <location>
        <begin position="149"/>
        <end position="173"/>
    </location>
</feature>
<reference evidence="8 9" key="1">
    <citation type="submission" date="2018-05" db="EMBL/GenBank/DDBJ databases">
        <title>complete genome sequence of Aquabacterium olei NBRC 110486.</title>
        <authorList>
            <person name="Tang B."/>
            <person name="Chang J."/>
            <person name="Zhang L."/>
            <person name="Yang H."/>
        </authorList>
    </citation>
    <scope>NUCLEOTIDE SEQUENCE [LARGE SCALE GENOMIC DNA]</scope>
    <source>
        <strain evidence="8 9">NBRC 110486</strain>
    </source>
</reference>
<dbReference type="InterPro" id="IPR036259">
    <property type="entry name" value="MFS_trans_sf"/>
</dbReference>
<name>A0A2U8FU02_9BURK</name>
<feature type="domain" description="Major facilitator superfamily (MFS) profile" evidence="7">
    <location>
        <begin position="25"/>
        <end position="440"/>
    </location>
</feature>
<sequence>MSSSPSLDVQQLLDRSPFSRYQWLIFGLCFVVVLLDGFDTAAIGYIAPSLIKDWGVNKLQLAPVLSAALFGLAGGALCAGPLADRLGRKKVLVVSVLLFGAGCLASGFSADLAQLTVLRFITGFGLGAAMPNAVTLMSEYCPSDRRATITNAMFCGFPLGAALGGFLASWMIPQFGWRSVLYAGGVAPLLLVLVMLPALPESVRHMVARGEAANRIRAVLLRINAAMARDAASFVMSEPASVTPQTTRGLRLVLSRPYALGSVALWLAYFMGLMIFYALINWMPLLFKDAGIDARTATLISAVFPLGGVGAVAAGWLMDRYNADRVIMAGYLCTAAAIWAIGQSTGQVGMLMAVVFVAGALMNTTQSSMPALAAAFYPTAGRATGVAWMLGIGRFGGIAGSFLVVELQRRQLGFEAVFAVVAVPGLLAAGAVALKQRVARAEAGASAAQETPPAPTEGRAAGAGSP</sequence>
<feature type="transmembrane region" description="Helical" evidence="6">
    <location>
        <begin position="179"/>
        <end position="199"/>
    </location>
</feature>
<feature type="transmembrane region" description="Helical" evidence="6">
    <location>
        <begin position="116"/>
        <end position="137"/>
    </location>
</feature>
<dbReference type="AlphaFoldDB" id="A0A2U8FU02"/>
<dbReference type="GO" id="GO:0005886">
    <property type="term" value="C:plasma membrane"/>
    <property type="evidence" value="ECO:0007669"/>
    <property type="project" value="TreeGrafter"/>
</dbReference>
<dbReference type="PANTHER" id="PTHR23508">
    <property type="entry name" value="CARBOXYLIC ACID TRANSPORTER PROTEIN HOMOLOG"/>
    <property type="match status" value="1"/>
</dbReference>
<dbReference type="InterPro" id="IPR011701">
    <property type="entry name" value="MFS"/>
</dbReference>
<evidence type="ECO:0000256" key="2">
    <source>
        <dbReference type="ARBA" id="ARBA00022692"/>
    </source>
</evidence>
<proteinExistence type="predicted"/>
<dbReference type="CDD" id="cd17365">
    <property type="entry name" value="MFS_PcaK_like"/>
    <property type="match status" value="1"/>
</dbReference>
<dbReference type="InterPro" id="IPR005829">
    <property type="entry name" value="Sugar_transporter_CS"/>
</dbReference>
<dbReference type="PANTHER" id="PTHR23508:SF10">
    <property type="entry name" value="CARBOXYLIC ACID TRANSPORTER PROTEIN HOMOLOG"/>
    <property type="match status" value="1"/>
</dbReference>
<dbReference type="EMBL" id="CP029210">
    <property type="protein sequence ID" value="AWI54500.1"/>
    <property type="molecule type" value="Genomic_DNA"/>
</dbReference>